<feature type="region of interest" description="Disordered" evidence="1">
    <location>
        <begin position="316"/>
        <end position="375"/>
    </location>
</feature>
<proteinExistence type="predicted"/>
<feature type="region of interest" description="Disordered" evidence="1">
    <location>
        <begin position="44"/>
        <end position="119"/>
    </location>
</feature>
<sequence>MMSSKRTSKIAVLSILLTFTHSIGFANANSSVGLGTVYITSEAVKKPQKGSERKQAKKEPRARKGYLVPSSRTLSARAQKMKNSSRKESSGGCNEISANSTPRSVKLRRNKRAEQKAAKQGFSAFSNLTLKSLLPKLPSKQKTSIHEREKATSRFVNESQLSSARKRYCTPSSAAPSLFLETEMVRAPVERTKELQDNEIHIPVVQVQTNPKEQNTKTTKQLASQASIQQSEGTEQSLRELAQGASLPVLVRPNPEVSVQRQKEELLKELVAERRQCKRKSVRQALEARSLTKKVARDGSVTSTLRYDPEKAAEIKSRRNCKVSPEAREQKYSSCKRDARANGKQDKTTPSEDASQEEQQTGAGPVRKTPKSQVASNAQNFYRNSKNTNIDSYLTANQYSCSSEETDWPCSSCVSKRRTHNSISVCTMVVTVIAMIVGALIIANATESQTTPDPTPPTPTP</sequence>
<keyword evidence="3" id="KW-0732">Signal</keyword>
<evidence type="ECO:0000256" key="3">
    <source>
        <dbReference type="SAM" id="SignalP"/>
    </source>
</evidence>
<feature type="region of interest" description="Disordered" evidence="1">
    <location>
        <begin position="139"/>
        <end position="158"/>
    </location>
</feature>
<evidence type="ECO:0000256" key="1">
    <source>
        <dbReference type="SAM" id="MobiDB-lite"/>
    </source>
</evidence>
<feature type="transmembrane region" description="Helical" evidence="2">
    <location>
        <begin position="422"/>
        <end position="443"/>
    </location>
</feature>
<keyword evidence="2" id="KW-1133">Transmembrane helix</keyword>
<feature type="compositionally biased region" description="Basic and acidic residues" evidence="1">
    <location>
        <begin position="325"/>
        <end position="350"/>
    </location>
</feature>
<protein>
    <submittedName>
        <fullName evidence="4">Sperm tail-specific-like protein</fullName>
    </submittedName>
</protein>
<keyword evidence="2" id="KW-0812">Transmembrane</keyword>
<feature type="chain" id="PRO_5002524744" evidence="3">
    <location>
        <begin position="29"/>
        <end position="461"/>
    </location>
</feature>
<dbReference type="EMBL" id="LN847020">
    <property type="protein sequence ID" value="CRI42190.1"/>
    <property type="molecule type" value="Genomic_DNA"/>
</dbReference>
<gene>
    <name evidence="4" type="ORF">BN1224_DC9_AL_00130</name>
</gene>
<feature type="signal peptide" evidence="3">
    <location>
        <begin position="1"/>
        <end position="28"/>
    </location>
</feature>
<dbReference type="AlphaFoldDB" id="A0A0F7WPH9"/>
<organism evidence="4">
    <name type="scientific">Chlamydia pneumoniae</name>
    <name type="common">Chlamydophila pneumoniae</name>
    <dbReference type="NCBI Taxonomy" id="83558"/>
    <lineage>
        <taxon>Bacteria</taxon>
        <taxon>Pseudomonadati</taxon>
        <taxon>Chlamydiota</taxon>
        <taxon>Chlamydiia</taxon>
        <taxon>Chlamydiales</taxon>
        <taxon>Chlamydiaceae</taxon>
        <taxon>Chlamydia/Chlamydophila group</taxon>
        <taxon>Chlamydia</taxon>
    </lineage>
</organism>
<feature type="compositionally biased region" description="Polar residues" evidence="1">
    <location>
        <begin position="351"/>
        <end position="362"/>
    </location>
</feature>
<evidence type="ECO:0000313" key="4">
    <source>
        <dbReference type="EMBL" id="CRI42190.1"/>
    </source>
</evidence>
<evidence type="ECO:0000256" key="2">
    <source>
        <dbReference type="SAM" id="Phobius"/>
    </source>
</evidence>
<accession>A0A0F7WPH9</accession>
<name>A0A0F7WPH9_CHLPN</name>
<feature type="compositionally biased region" description="Basic and acidic residues" evidence="1">
    <location>
        <begin position="44"/>
        <end position="59"/>
    </location>
</feature>
<reference evidence="4" key="1">
    <citation type="submission" date="2015-05" db="EMBL/GenBank/DDBJ databases">
        <authorList>
            <person name="Rattei Thomas"/>
        </authorList>
    </citation>
    <scope>NUCLEOTIDE SEQUENCE</scope>
    <source>
        <strain evidence="4">DC9</strain>
    </source>
</reference>
<keyword evidence="2" id="KW-0472">Membrane</keyword>